<keyword evidence="1" id="KW-0812">Transmembrane</keyword>
<accession>I3CFT6</accession>
<evidence type="ECO:0000256" key="1">
    <source>
        <dbReference type="SAM" id="Phobius"/>
    </source>
</evidence>
<dbReference type="STRING" id="395493.BegalDRAFT_1600"/>
<organism evidence="2 3">
    <name type="scientific">Beggiatoa alba B18LD</name>
    <dbReference type="NCBI Taxonomy" id="395493"/>
    <lineage>
        <taxon>Bacteria</taxon>
        <taxon>Pseudomonadati</taxon>
        <taxon>Pseudomonadota</taxon>
        <taxon>Gammaproteobacteria</taxon>
        <taxon>Thiotrichales</taxon>
        <taxon>Thiotrichaceae</taxon>
        <taxon>Beggiatoa</taxon>
    </lineage>
</organism>
<dbReference type="Gene3D" id="3.30.310.70">
    <property type="entry name" value="TT1751-like domain"/>
    <property type="match status" value="1"/>
</dbReference>
<dbReference type="HOGENOM" id="CLU_1259393_0_0_6"/>
<dbReference type="Proteomes" id="UP000005744">
    <property type="component" value="Unassembled WGS sequence"/>
</dbReference>
<keyword evidence="3" id="KW-1185">Reference proteome</keyword>
<keyword evidence="1" id="KW-0472">Membrane</keyword>
<evidence type="ECO:0000313" key="2">
    <source>
        <dbReference type="EMBL" id="EIJ42479.1"/>
    </source>
</evidence>
<reference evidence="2 3" key="1">
    <citation type="submission" date="2011-11" db="EMBL/GenBank/DDBJ databases">
        <title>Improved High-Quality Draft sequence of Beggiatoa alba B18lD.</title>
        <authorList>
            <consortium name="US DOE Joint Genome Institute"/>
            <person name="Lucas S."/>
            <person name="Han J."/>
            <person name="Lapidus A."/>
            <person name="Cheng J.-F."/>
            <person name="Goodwin L."/>
            <person name="Pitluck S."/>
            <person name="Peters L."/>
            <person name="Mikhailova N."/>
            <person name="Held B."/>
            <person name="Detter J.C."/>
            <person name="Han C."/>
            <person name="Tapia R."/>
            <person name="Land M."/>
            <person name="Hauser L."/>
            <person name="Kyrpides N."/>
            <person name="Ivanova N."/>
            <person name="Pagani I."/>
            <person name="Samuel K."/>
            <person name="Teske A."/>
            <person name="Mueller J."/>
            <person name="Woyke T."/>
        </authorList>
    </citation>
    <scope>NUCLEOTIDE SEQUENCE [LARGE SCALE GENOMIC DNA]</scope>
    <source>
        <strain evidence="2 3">B18LD</strain>
    </source>
</reference>
<dbReference type="eggNOG" id="COG3439">
    <property type="taxonomic scope" value="Bacteria"/>
</dbReference>
<proteinExistence type="predicted"/>
<dbReference type="SUPFAM" id="SSF103247">
    <property type="entry name" value="TT1751-like"/>
    <property type="match status" value="1"/>
</dbReference>
<gene>
    <name evidence="2" type="ORF">BegalDRAFT_1600</name>
</gene>
<name>I3CFT6_9GAMM</name>
<evidence type="ECO:0000313" key="3">
    <source>
        <dbReference type="Proteomes" id="UP000005744"/>
    </source>
</evidence>
<dbReference type="EMBL" id="JH600070">
    <property type="protein sequence ID" value="EIJ42479.1"/>
    <property type="molecule type" value="Genomic_DNA"/>
</dbReference>
<dbReference type="AlphaFoldDB" id="I3CFT6"/>
<protein>
    <recommendedName>
        <fullName evidence="4">DUF302 domain-containing protein</fullName>
    </recommendedName>
</protein>
<evidence type="ECO:0008006" key="4">
    <source>
        <dbReference type="Google" id="ProtNLM"/>
    </source>
</evidence>
<feature type="transmembrane region" description="Helical" evidence="1">
    <location>
        <begin position="30"/>
        <end position="50"/>
    </location>
</feature>
<dbReference type="InterPro" id="IPR035923">
    <property type="entry name" value="TT1751-like_sf"/>
</dbReference>
<sequence>MMQEKIIYPQLPTPSKQWQLMRPIRWVATLLRDLFALIGVLVVGAGLFFYTQGQQATEKFDTQFMTFFGQFIERLLVSDMLDAMMVKTPIEQGVKIQDVIKSIQTAAPQNRMNLVARHALSKSFSELSGKEARFLEIFELADLQNSLALVSRAPDYAMLMPYRIMLYEDANNQLWLATFNLNLFAHSTARLDETMQLQLQNSQESLLKIINAGASGVLP</sequence>
<dbReference type="OrthoDB" id="9791067at2"/>
<keyword evidence="1" id="KW-1133">Transmembrane helix</keyword>
<dbReference type="RefSeq" id="WP_002685458.1">
    <property type="nucleotide sequence ID" value="NZ_JH600070.1"/>
</dbReference>